<comment type="caution">
    <text evidence="1">The sequence shown here is derived from an EMBL/GenBank/DDBJ whole genome shotgun (WGS) entry which is preliminary data.</text>
</comment>
<keyword evidence="2" id="KW-1185">Reference proteome</keyword>
<organism evidence="1 2">
    <name type="scientific">Yinghuangia aomiensis</name>
    <dbReference type="NCBI Taxonomy" id="676205"/>
    <lineage>
        <taxon>Bacteria</taxon>
        <taxon>Bacillati</taxon>
        <taxon>Actinomycetota</taxon>
        <taxon>Actinomycetes</taxon>
        <taxon>Kitasatosporales</taxon>
        <taxon>Streptomycetaceae</taxon>
        <taxon>Yinghuangia</taxon>
    </lineage>
</organism>
<dbReference type="EMBL" id="BAABHS010000026">
    <property type="protein sequence ID" value="GAA4982979.1"/>
    <property type="molecule type" value="Genomic_DNA"/>
</dbReference>
<evidence type="ECO:0008006" key="3">
    <source>
        <dbReference type="Google" id="ProtNLM"/>
    </source>
</evidence>
<name>A0ABP9HZU4_9ACTN</name>
<proteinExistence type="predicted"/>
<reference evidence="2" key="1">
    <citation type="journal article" date="2019" name="Int. J. Syst. Evol. Microbiol.">
        <title>The Global Catalogue of Microorganisms (GCM) 10K type strain sequencing project: providing services to taxonomists for standard genome sequencing and annotation.</title>
        <authorList>
            <consortium name="The Broad Institute Genomics Platform"/>
            <consortium name="The Broad Institute Genome Sequencing Center for Infectious Disease"/>
            <person name="Wu L."/>
            <person name="Ma J."/>
        </authorList>
    </citation>
    <scope>NUCLEOTIDE SEQUENCE [LARGE SCALE GENOMIC DNA]</scope>
    <source>
        <strain evidence="2">JCM 17986</strain>
    </source>
</reference>
<protein>
    <recommendedName>
        <fullName evidence="3">GAF domain-containing protein</fullName>
    </recommendedName>
</protein>
<evidence type="ECO:0000313" key="2">
    <source>
        <dbReference type="Proteomes" id="UP001500466"/>
    </source>
</evidence>
<accession>A0ABP9HZU4</accession>
<evidence type="ECO:0000313" key="1">
    <source>
        <dbReference type="EMBL" id="GAA4982979.1"/>
    </source>
</evidence>
<dbReference type="Proteomes" id="UP001500466">
    <property type="component" value="Unassembled WGS sequence"/>
</dbReference>
<gene>
    <name evidence="1" type="ORF">GCM10023205_60800</name>
</gene>
<sequence length="173" mass="19405">MRMNAHSPQGDLPPGYDELLGDVMADLQEEDRLSLVRAVNAALTRFLVERRRGAMLALDAGEPSRELFRHTRLRRHVALHVVTGRRQMEGHRRWFEASLGLADEMFRETDDDGRTIGILVCLDPDDVVVDYSDGFIGDHLDDLPAPWQLAEATLRAISAWEAETGCTVPTVLT</sequence>